<dbReference type="SUPFAM" id="SSF53807">
    <property type="entry name" value="Helical backbone' metal receptor"/>
    <property type="match status" value="1"/>
</dbReference>
<keyword evidence="5" id="KW-1185">Reference proteome</keyword>
<gene>
    <name evidence="4" type="ORF">P9271_16655</name>
</gene>
<evidence type="ECO:0000256" key="2">
    <source>
        <dbReference type="SAM" id="SignalP"/>
    </source>
</evidence>
<evidence type="ECO:0000313" key="5">
    <source>
        <dbReference type="Proteomes" id="UP001342826"/>
    </source>
</evidence>
<dbReference type="Pfam" id="PF01497">
    <property type="entry name" value="Peripla_BP_2"/>
    <property type="match status" value="1"/>
</dbReference>
<feature type="domain" description="Fe/B12 periplasmic-binding" evidence="3">
    <location>
        <begin position="61"/>
        <end position="328"/>
    </location>
</feature>
<dbReference type="PANTHER" id="PTHR30535:SF7">
    <property type="entry name" value="IRON(III) DICITRATE-BINDING PROTEIN"/>
    <property type="match status" value="1"/>
</dbReference>
<evidence type="ECO:0000259" key="3">
    <source>
        <dbReference type="PROSITE" id="PS50983"/>
    </source>
</evidence>
<proteinExistence type="inferred from homology"/>
<dbReference type="Proteomes" id="UP001342826">
    <property type="component" value="Unassembled WGS sequence"/>
</dbReference>
<dbReference type="PROSITE" id="PS51257">
    <property type="entry name" value="PROKAR_LIPOPROTEIN"/>
    <property type="match status" value="1"/>
</dbReference>
<accession>A0ABU6P0Q5</accession>
<protein>
    <submittedName>
        <fullName evidence="4">ABC transporter substrate-binding protein</fullName>
    </submittedName>
</protein>
<dbReference type="RefSeq" id="WP_328015603.1">
    <property type="nucleotide sequence ID" value="NZ_JARTFS010000013.1"/>
</dbReference>
<name>A0ABU6P0Q5_9BACI</name>
<keyword evidence="2" id="KW-0732">Signal</keyword>
<dbReference type="CDD" id="cd01148">
    <property type="entry name" value="TroA_a"/>
    <property type="match status" value="1"/>
</dbReference>
<dbReference type="Gene3D" id="3.40.50.1980">
    <property type="entry name" value="Nitrogenase molybdenum iron protein domain"/>
    <property type="match status" value="2"/>
</dbReference>
<dbReference type="PROSITE" id="PS50983">
    <property type="entry name" value="FE_B12_PBP"/>
    <property type="match status" value="1"/>
</dbReference>
<evidence type="ECO:0000313" key="4">
    <source>
        <dbReference type="EMBL" id="MED4402937.1"/>
    </source>
</evidence>
<dbReference type="EMBL" id="JARTFS010000013">
    <property type="protein sequence ID" value="MED4402937.1"/>
    <property type="molecule type" value="Genomic_DNA"/>
</dbReference>
<dbReference type="PANTHER" id="PTHR30535">
    <property type="entry name" value="VITAMIN B12-BINDING PROTEIN"/>
    <property type="match status" value="1"/>
</dbReference>
<comment type="caution">
    <text evidence="4">The sequence shown here is derived from an EMBL/GenBank/DDBJ whole genome shotgun (WGS) entry which is preliminary data.</text>
</comment>
<evidence type="ECO:0000256" key="1">
    <source>
        <dbReference type="ARBA" id="ARBA00008814"/>
    </source>
</evidence>
<dbReference type="InterPro" id="IPR050902">
    <property type="entry name" value="ABC_Transporter_SBP"/>
</dbReference>
<sequence>MKISSKKMFLLSISLLILIALAACGNQSEPAGKKEENQTGSDGLIITNMERTVTYTEVPKRVVSLNQHATEIMLALGLEDSMVGTAYLDDQILPEFEEKYNNIPVLAKEYPSKEVFLATEPDFAYAGWKNAFTEKTLGTVEELEELGIKTYIQESSNKTAPTLEEVYKDIGNIGRIFHVEKKAEEVINQMKKDIEEITNQIGAVEKPLNVFVYDSGEDKPFTAANNYLTNLIKIAGARNIFDDIQKGWADVSWEEVVNRNPDVIVIIDYGDISVKQKQELLLSKKELADIPAVKNKQFVILPLSAGAEGIRAPYALKTLAEGFYPNKF</sequence>
<feature type="signal peptide" evidence="2">
    <location>
        <begin position="1"/>
        <end position="22"/>
    </location>
</feature>
<reference evidence="4 5" key="1">
    <citation type="submission" date="2023-03" db="EMBL/GenBank/DDBJ databases">
        <title>Bacillus Genome Sequencing.</title>
        <authorList>
            <person name="Dunlap C."/>
        </authorList>
    </citation>
    <scope>NUCLEOTIDE SEQUENCE [LARGE SCALE GENOMIC DNA]</scope>
    <source>
        <strain evidence="4 5">NRS-1717</strain>
    </source>
</reference>
<feature type="chain" id="PRO_5047141562" evidence="2">
    <location>
        <begin position="23"/>
        <end position="328"/>
    </location>
</feature>
<dbReference type="InterPro" id="IPR002491">
    <property type="entry name" value="ABC_transptr_periplasmic_BD"/>
</dbReference>
<organism evidence="4 5">
    <name type="scientific">Metabacillus fastidiosus</name>
    <dbReference type="NCBI Taxonomy" id="1458"/>
    <lineage>
        <taxon>Bacteria</taxon>
        <taxon>Bacillati</taxon>
        <taxon>Bacillota</taxon>
        <taxon>Bacilli</taxon>
        <taxon>Bacillales</taxon>
        <taxon>Bacillaceae</taxon>
        <taxon>Metabacillus</taxon>
    </lineage>
</organism>
<comment type="similarity">
    <text evidence="1">Belongs to the bacterial solute-binding protein 8 family.</text>
</comment>